<organism evidence="3 4">
    <name type="scientific">Symbiodinium necroappetens</name>
    <dbReference type="NCBI Taxonomy" id="1628268"/>
    <lineage>
        <taxon>Eukaryota</taxon>
        <taxon>Sar</taxon>
        <taxon>Alveolata</taxon>
        <taxon>Dinophyceae</taxon>
        <taxon>Suessiales</taxon>
        <taxon>Symbiodiniaceae</taxon>
        <taxon>Symbiodinium</taxon>
    </lineage>
</organism>
<dbReference type="EMBL" id="CAJNJA010035072">
    <property type="protein sequence ID" value="CAE7702330.1"/>
    <property type="molecule type" value="Genomic_DNA"/>
</dbReference>
<reference evidence="3" key="1">
    <citation type="submission" date="2021-02" db="EMBL/GenBank/DDBJ databases">
        <authorList>
            <person name="Dougan E. K."/>
            <person name="Rhodes N."/>
            <person name="Thang M."/>
            <person name="Chan C."/>
        </authorList>
    </citation>
    <scope>NUCLEOTIDE SEQUENCE</scope>
</reference>
<accession>A0A812WZ58</accession>
<sequence>MPSTATNVAMAGVGAFAAAGALSGAFVAPAGTVQHSEPQMQRTNLRAAGYGSSQAAGVGAMAGLGAVAGLAAAGVAGKRASKGRTSMQAVGVGINGFGRIGRQVARIAMKDPETELKLINASYDADYLAYMMKYDTIHGKYDGT</sequence>
<dbReference type="Pfam" id="PF00044">
    <property type="entry name" value="Gp_dh_N"/>
    <property type="match status" value="1"/>
</dbReference>
<evidence type="ECO:0000313" key="3">
    <source>
        <dbReference type="EMBL" id="CAE7702330.1"/>
    </source>
</evidence>
<evidence type="ECO:0000313" key="4">
    <source>
        <dbReference type="Proteomes" id="UP000601435"/>
    </source>
</evidence>
<dbReference type="InterPro" id="IPR036291">
    <property type="entry name" value="NAD(P)-bd_dom_sf"/>
</dbReference>
<dbReference type="Gene3D" id="3.40.50.720">
    <property type="entry name" value="NAD(P)-binding Rossmann-like Domain"/>
    <property type="match status" value="1"/>
</dbReference>
<feature type="domain" description="Glyceraldehyde 3-phosphate dehydrogenase NAD(P) binding" evidence="2">
    <location>
        <begin position="90"/>
        <end position="144"/>
    </location>
</feature>
<evidence type="ECO:0000259" key="2">
    <source>
        <dbReference type="SMART" id="SM00846"/>
    </source>
</evidence>
<comment type="caution">
    <text evidence="3">The sequence shown here is derived from an EMBL/GenBank/DDBJ whole genome shotgun (WGS) entry which is preliminary data.</text>
</comment>
<protein>
    <submittedName>
        <fullName evidence="3">GAPC1 protein</fullName>
    </submittedName>
</protein>
<keyword evidence="1" id="KW-0472">Membrane</keyword>
<dbReference type="SMART" id="SM00846">
    <property type="entry name" value="Gp_dh_N"/>
    <property type="match status" value="1"/>
</dbReference>
<keyword evidence="1" id="KW-0812">Transmembrane</keyword>
<dbReference type="InterPro" id="IPR020828">
    <property type="entry name" value="GlycerAld_3-P_DH_NAD(P)-bd"/>
</dbReference>
<keyword evidence="1" id="KW-1133">Transmembrane helix</keyword>
<proteinExistence type="predicted"/>
<keyword evidence="4" id="KW-1185">Reference proteome</keyword>
<gene>
    <name evidence="3" type="primary">GAPC1</name>
    <name evidence="3" type="ORF">SNEC2469_LOCUS20229</name>
</gene>
<dbReference type="AlphaFoldDB" id="A0A812WZ58"/>
<feature type="non-terminal residue" evidence="3">
    <location>
        <position position="144"/>
    </location>
</feature>
<feature type="transmembrane region" description="Helical" evidence="1">
    <location>
        <begin position="54"/>
        <end position="77"/>
    </location>
</feature>
<dbReference type="Proteomes" id="UP000601435">
    <property type="component" value="Unassembled WGS sequence"/>
</dbReference>
<dbReference type="OrthoDB" id="157785at2759"/>
<evidence type="ECO:0000256" key="1">
    <source>
        <dbReference type="SAM" id="Phobius"/>
    </source>
</evidence>
<dbReference type="SUPFAM" id="SSF51735">
    <property type="entry name" value="NAD(P)-binding Rossmann-fold domains"/>
    <property type="match status" value="1"/>
</dbReference>
<name>A0A812WZ58_9DINO</name>
<dbReference type="GO" id="GO:0051287">
    <property type="term" value="F:NAD binding"/>
    <property type="evidence" value="ECO:0007669"/>
    <property type="project" value="InterPro"/>
</dbReference>